<gene>
    <name evidence="1" type="ORF">GCM10011332_24160</name>
</gene>
<accession>A0A917FE38</accession>
<dbReference type="GO" id="GO:0016788">
    <property type="term" value="F:hydrolase activity, acting on ester bonds"/>
    <property type="evidence" value="ECO:0007669"/>
    <property type="project" value="UniProtKB-ARBA"/>
</dbReference>
<name>A0A917FE38_9PROT</name>
<dbReference type="Proteomes" id="UP000632498">
    <property type="component" value="Unassembled WGS sequence"/>
</dbReference>
<dbReference type="SUPFAM" id="SSF52266">
    <property type="entry name" value="SGNH hydrolase"/>
    <property type="match status" value="1"/>
</dbReference>
<dbReference type="InterPro" id="IPR036514">
    <property type="entry name" value="SGNH_hydro_sf"/>
</dbReference>
<protein>
    <submittedName>
        <fullName evidence="1">Uncharacterized protein</fullName>
    </submittedName>
</protein>
<dbReference type="RefSeq" id="WP_188665510.1">
    <property type="nucleotide sequence ID" value="NZ_BMHV01000017.1"/>
</dbReference>
<proteinExistence type="predicted"/>
<dbReference type="EMBL" id="BMHV01000017">
    <property type="protein sequence ID" value="GGF69142.1"/>
    <property type="molecule type" value="Genomic_DNA"/>
</dbReference>
<keyword evidence="2" id="KW-1185">Reference proteome</keyword>
<dbReference type="AlphaFoldDB" id="A0A917FE38"/>
<sequence length="382" mass="43635">MNLTNRTSNLLLLFFSIAISLAFLEGALQLLYGTSTRSDDFVWSCDKNDAYIEENECFGRFDNFAYTRYYSKAGYRPLENWKGRGVRINDIGIRSDMTRQELSSINLTLFSGGSTAFGAGVKQADIYSNFVPNAETAGVGGYLFANEFDFIKDYLTDTLKPKVWVALSGWNDVYAAYRGFDYYTSPDMLSVQRALYTANILYRNAYIPKVIQAQTTITPEKFSIKLVYVAAKIAELSGLISVPNTTLQSNDFSYEQFWFRFKNEILTAKHFADLNQIKFVFALQPSLYVTKKELSSNEQKLLETYNKLFPNLDVHFKKFYPRLEKDLSDLSQQYDFPFINTDLALEDVKESAFVDHVHFGSIGNKALGLFLKKQLLDPVPIK</sequence>
<reference evidence="1" key="1">
    <citation type="journal article" date="2014" name="Int. J. Syst. Evol. Microbiol.">
        <title>Complete genome sequence of Corynebacterium casei LMG S-19264T (=DSM 44701T), isolated from a smear-ripened cheese.</title>
        <authorList>
            <consortium name="US DOE Joint Genome Institute (JGI-PGF)"/>
            <person name="Walter F."/>
            <person name="Albersmeier A."/>
            <person name="Kalinowski J."/>
            <person name="Ruckert C."/>
        </authorList>
    </citation>
    <scope>NUCLEOTIDE SEQUENCE</scope>
    <source>
        <strain evidence="1">CGMCC 1.15254</strain>
    </source>
</reference>
<organism evidence="1 2">
    <name type="scientific">Terasakiella brassicae</name>
    <dbReference type="NCBI Taxonomy" id="1634917"/>
    <lineage>
        <taxon>Bacteria</taxon>
        <taxon>Pseudomonadati</taxon>
        <taxon>Pseudomonadota</taxon>
        <taxon>Alphaproteobacteria</taxon>
        <taxon>Rhodospirillales</taxon>
        <taxon>Terasakiellaceae</taxon>
        <taxon>Terasakiella</taxon>
    </lineage>
</organism>
<evidence type="ECO:0000313" key="2">
    <source>
        <dbReference type="Proteomes" id="UP000632498"/>
    </source>
</evidence>
<comment type="caution">
    <text evidence="1">The sequence shown here is derived from an EMBL/GenBank/DDBJ whole genome shotgun (WGS) entry which is preliminary data.</text>
</comment>
<dbReference type="Gene3D" id="3.40.50.1110">
    <property type="entry name" value="SGNH hydrolase"/>
    <property type="match status" value="1"/>
</dbReference>
<evidence type="ECO:0000313" key="1">
    <source>
        <dbReference type="EMBL" id="GGF69142.1"/>
    </source>
</evidence>
<reference evidence="1" key="2">
    <citation type="submission" date="2020-09" db="EMBL/GenBank/DDBJ databases">
        <authorList>
            <person name="Sun Q."/>
            <person name="Zhou Y."/>
        </authorList>
    </citation>
    <scope>NUCLEOTIDE SEQUENCE</scope>
    <source>
        <strain evidence="1">CGMCC 1.15254</strain>
    </source>
</reference>